<reference evidence="2" key="1">
    <citation type="journal article" date="2020" name="mSystems">
        <title>Genome- and Community-Level Interaction Insights into Carbon Utilization and Element Cycling Functions of Hydrothermarchaeota in Hydrothermal Sediment.</title>
        <authorList>
            <person name="Zhou Z."/>
            <person name="Liu Y."/>
            <person name="Xu W."/>
            <person name="Pan J."/>
            <person name="Luo Z.H."/>
            <person name="Li M."/>
        </authorList>
    </citation>
    <scope>NUCLEOTIDE SEQUENCE [LARGE SCALE GENOMIC DNA]</scope>
    <source>
        <strain evidence="2">SpSt-132</strain>
    </source>
</reference>
<proteinExistence type="predicted"/>
<dbReference type="PROSITE" id="PS51257">
    <property type="entry name" value="PROKAR_LIPOPROTEIN"/>
    <property type="match status" value="1"/>
</dbReference>
<evidence type="ECO:0000313" key="2">
    <source>
        <dbReference type="EMBL" id="HEW45097.1"/>
    </source>
</evidence>
<dbReference type="Pfam" id="PF18998">
    <property type="entry name" value="Flg_new_2"/>
    <property type="match status" value="1"/>
</dbReference>
<dbReference type="AlphaFoldDB" id="A0A7C2V9P8"/>
<protein>
    <recommendedName>
        <fullName evidence="1">Bacterial repeat domain-containing protein</fullName>
    </recommendedName>
</protein>
<feature type="domain" description="Bacterial repeat" evidence="1">
    <location>
        <begin position="175"/>
        <end position="231"/>
    </location>
</feature>
<dbReference type="EMBL" id="DSFP01000004">
    <property type="protein sequence ID" value="HEW45097.1"/>
    <property type="molecule type" value="Genomic_DNA"/>
</dbReference>
<comment type="caution">
    <text evidence="2">The sequence shown here is derived from an EMBL/GenBank/DDBJ whole genome shotgun (WGS) entry which is preliminary data.</text>
</comment>
<accession>A0A7C2V9P8</accession>
<gene>
    <name evidence="2" type="ORF">ENO47_00240</name>
</gene>
<sequence>MKKVKLFTLILILLGFFIGSCGGGGGSPSPDFKIALLQKDITIVRGSQAYLSLQAEPLFGFSGEVNLSLDGVPPGVVLITSKIFLPDPSKLLGGVYLYVITIFADPNTQPGFYQATLKATSGNITHRVSFNLNVQASGSGGGSGGGSQTATLTVIKAGTGSGAVVSNPPGINCGNTCSAQFNTNTSVVLIATPDSGSTFAGWAGDCLYCGTNSQCTVNMTSSKTCSASFNTSTSSGSFNLMANPTSVTLLKVLGIYTPANVTVSLQCSQGFNNPVNLSYQVKDPTGLLTSDITVSFVQTTLNCGQSTTATIQPSGLQLLLTGYTVEIIGQDANNANNQSKVSVSVIIIGL</sequence>
<evidence type="ECO:0000259" key="1">
    <source>
        <dbReference type="Pfam" id="PF18998"/>
    </source>
</evidence>
<dbReference type="InterPro" id="IPR044060">
    <property type="entry name" value="Bacterial_rp_domain"/>
</dbReference>
<name>A0A7C2V9P8_9AQUI</name>
<organism evidence="2">
    <name type="scientific">Hydrogenobacter sp</name>
    <dbReference type="NCBI Taxonomy" id="2152829"/>
    <lineage>
        <taxon>Bacteria</taxon>
        <taxon>Pseudomonadati</taxon>
        <taxon>Aquificota</taxon>
        <taxon>Aquificia</taxon>
        <taxon>Aquificales</taxon>
        <taxon>Aquificaceae</taxon>
        <taxon>Hydrogenobacter</taxon>
    </lineage>
</organism>